<protein>
    <submittedName>
        <fullName evidence="2">Transmembrane protein</fullName>
    </submittedName>
</protein>
<dbReference type="Proteomes" id="UP000000383">
    <property type="component" value="Chromosome"/>
</dbReference>
<accession>D7DMD6</accession>
<dbReference type="InterPro" id="IPR007813">
    <property type="entry name" value="PilN"/>
</dbReference>
<reference evidence="3" key="1">
    <citation type="submission" date="2010-05" db="EMBL/GenBank/DDBJ databases">
        <title>Complete sequence of Methylotenera sp. 301.</title>
        <authorList>
            <person name="Lucas S."/>
            <person name="Copeland A."/>
            <person name="Lapidus A."/>
            <person name="Cheng J.-F."/>
            <person name="Bruce D."/>
            <person name="Goodwin L."/>
            <person name="Pitluck S."/>
            <person name="Clum A."/>
            <person name="Land M."/>
            <person name="Hauser L."/>
            <person name="Kyrpides N."/>
            <person name="Ivanova N."/>
            <person name="Chistoservova L."/>
            <person name="Kalyuzhnaya M."/>
            <person name="Woyke T."/>
        </authorList>
    </citation>
    <scope>NUCLEOTIDE SEQUENCE [LARGE SCALE GENOMIC DNA]</scope>
    <source>
        <strain evidence="3">301</strain>
    </source>
</reference>
<evidence type="ECO:0000313" key="3">
    <source>
        <dbReference type="Proteomes" id="UP000000383"/>
    </source>
</evidence>
<gene>
    <name evidence="2" type="ordered locus">M301_0463</name>
</gene>
<keyword evidence="1" id="KW-1133">Transmembrane helix</keyword>
<dbReference type="OrthoDB" id="8703192at2"/>
<evidence type="ECO:0000313" key="2">
    <source>
        <dbReference type="EMBL" id="ADI28847.1"/>
    </source>
</evidence>
<keyword evidence="1 2" id="KW-0812">Transmembrane</keyword>
<proteinExistence type="predicted"/>
<dbReference type="KEGG" id="meh:M301_0463"/>
<feature type="transmembrane region" description="Helical" evidence="1">
    <location>
        <begin position="14"/>
        <end position="39"/>
    </location>
</feature>
<organism evidence="2 3">
    <name type="scientific">Methylotenera versatilis (strain 301)</name>
    <dbReference type="NCBI Taxonomy" id="666681"/>
    <lineage>
        <taxon>Bacteria</taxon>
        <taxon>Pseudomonadati</taxon>
        <taxon>Pseudomonadota</taxon>
        <taxon>Betaproteobacteria</taxon>
        <taxon>Nitrosomonadales</taxon>
        <taxon>Methylophilaceae</taxon>
        <taxon>Methylotenera</taxon>
    </lineage>
</organism>
<name>D7DMD6_METV0</name>
<dbReference type="EMBL" id="CP002056">
    <property type="protein sequence ID" value="ADI28847.1"/>
    <property type="molecule type" value="Genomic_DNA"/>
</dbReference>
<sequence length="178" mass="20373">MRALSLDYRRTNRFWHWVGIAILILAIGGAVKLGSYYLVLSKEMTHLENLIARIERKLHSNRIAPPTSVAEMQRLEVEVNSANDVLLKMGLPWDVLFQTMEASNNDNIALLGIDPDSKKGKIKVSGEAKDFDALLGYIRTLQKSNFFTEVYLQHHQVQELDPDKPIRFTLDASWKDQH</sequence>
<dbReference type="eggNOG" id="ENOG5032YN4">
    <property type="taxonomic scope" value="Bacteria"/>
</dbReference>
<reference evidence="2 3" key="2">
    <citation type="journal article" date="2011" name="J. Bacteriol.">
        <title>Genomes of three methylotrophs from a single niche uncover genetic and metabolic divergence of Methylophilaceae.</title>
        <authorList>
            <person name="Lapidus A."/>
            <person name="Clum A."/>
            <person name="Labutti K."/>
            <person name="Kaluzhnaya M.G."/>
            <person name="Lim S."/>
            <person name="Beck D.A."/>
            <person name="Glavina Del Rio T."/>
            <person name="Nolan M."/>
            <person name="Mavromatis K."/>
            <person name="Huntemann M."/>
            <person name="Lucas S."/>
            <person name="Lidstrom M.E."/>
            <person name="Ivanova N."/>
            <person name="Chistoserdova L."/>
        </authorList>
    </citation>
    <scope>NUCLEOTIDE SEQUENCE [LARGE SCALE GENOMIC DNA]</scope>
    <source>
        <strain evidence="2 3">301</strain>
    </source>
</reference>
<dbReference type="STRING" id="666681.M301_0463"/>
<dbReference type="Pfam" id="PF05137">
    <property type="entry name" value="PilN"/>
    <property type="match status" value="1"/>
</dbReference>
<evidence type="ECO:0000256" key="1">
    <source>
        <dbReference type="SAM" id="Phobius"/>
    </source>
</evidence>
<dbReference type="AlphaFoldDB" id="D7DMD6"/>
<dbReference type="HOGENOM" id="CLU_118537_0_0_4"/>
<keyword evidence="3" id="KW-1185">Reference proteome</keyword>
<keyword evidence="1" id="KW-0472">Membrane</keyword>